<evidence type="ECO:0000256" key="1">
    <source>
        <dbReference type="ARBA" id="ARBA00001946"/>
    </source>
</evidence>
<keyword evidence="12 22" id="KW-0067">ATP-binding</keyword>
<dbReference type="GO" id="GO:0005524">
    <property type="term" value="F:ATP binding"/>
    <property type="evidence" value="ECO:0007669"/>
    <property type="project" value="UniProtKB-KW"/>
</dbReference>
<evidence type="ECO:0000259" key="24">
    <source>
        <dbReference type="Pfam" id="PF08245"/>
    </source>
</evidence>
<gene>
    <name evidence="25" type="ORF">SAMN06265368_3754</name>
</gene>
<evidence type="ECO:0000256" key="20">
    <source>
        <dbReference type="ARBA" id="ARBA00049035"/>
    </source>
</evidence>
<proteinExistence type="inferred from homology"/>
<dbReference type="OrthoDB" id="9809356at2"/>
<dbReference type="RefSeq" id="WP_097155008.1">
    <property type="nucleotide sequence ID" value="NZ_OBEL01000005.1"/>
</dbReference>
<dbReference type="Pfam" id="PF02875">
    <property type="entry name" value="Mur_ligase_C"/>
    <property type="match status" value="1"/>
</dbReference>
<dbReference type="GO" id="GO:0046654">
    <property type="term" value="P:tetrahydrofolate biosynthetic process"/>
    <property type="evidence" value="ECO:0007669"/>
    <property type="project" value="UniProtKB-UniPathway"/>
</dbReference>
<evidence type="ECO:0000256" key="8">
    <source>
        <dbReference type="ARBA" id="ARBA00019357"/>
    </source>
</evidence>
<evidence type="ECO:0000256" key="14">
    <source>
        <dbReference type="ARBA" id="ARBA00022909"/>
    </source>
</evidence>
<evidence type="ECO:0000256" key="9">
    <source>
        <dbReference type="ARBA" id="ARBA00022598"/>
    </source>
</evidence>
<keyword evidence="11 22" id="KW-0547">Nucleotide-binding</keyword>
<dbReference type="Gene3D" id="3.40.1190.10">
    <property type="entry name" value="Mur-like, catalytic domain"/>
    <property type="match status" value="1"/>
</dbReference>
<comment type="cofactor">
    <cofactor evidence="1">
        <name>Mg(2+)</name>
        <dbReference type="ChEBI" id="CHEBI:18420"/>
    </cofactor>
</comment>
<dbReference type="PROSITE" id="PS01012">
    <property type="entry name" value="FOLYLPOLYGLU_SYNT_2"/>
    <property type="match status" value="1"/>
</dbReference>
<dbReference type="InterPro" id="IPR036615">
    <property type="entry name" value="Mur_ligase_C_dom_sf"/>
</dbReference>
<keyword evidence="10" id="KW-0479">Metal-binding</keyword>
<organism evidence="25 26">
    <name type="scientific">Cohaesibacter gelatinilyticus</name>
    <dbReference type="NCBI Taxonomy" id="372072"/>
    <lineage>
        <taxon>Bacteria</taxon>
        <taxon>Pseudomonadati</taxon>
        <taxon>Pseudomonadota</taxon>
        <taxon>Alphaproteobacteria</taxon>
        <taxon>Hyphomicrobiales</taxon>
        <taxon>Cohaesibacteraceae</taxon>
    </lineage>
</organism>
<keyword evidence="14" id="KW-0289">Folate biosynthesis</keyword>
<dbReference type="Proteomes" id="UP000219439">
    <property type="component" value="Unassembled WGS sequence"/>
</dbReference>
<evidence type="ECO:0000256" key="7">
    <source>
        <dbReference type="ARBA" id="ARBA00013025"/>
    </source>
</evidence>
<evidence type="ECO:0000256" key="10">
    <source>
        <dbReference type="ARBA" id="ARBA00022723"/>
    </source>
</evidence>
<evidence type="ECO:0000256" key="17">
    <source>
        <dbReference type="ARBA" id="ARBA00032510"/>
    </source>
</evidence>
<feature type="domain" description="Mur ligase C-terminal" evidence="23">
    <location>
        <begin position="307"/>
        <end position="423"/>
    </location>
</feature>
<evidence type="ECO:0000256" key="5">
    <source>
        <dbReference type="ARBA" id="ARBA00008276"/>
    </source>
</evidence>
<evidence type="ECO:0000256" key="15">
    <source>
        <dbReference type="ARBA" id="ARBA00030048"/>
    </source>
</evidence>
<comment type="catalytic activity">
    <reaction evidence="18">
        <text>(6S)-5,6,7,8-tetrahydrofolyl-(gamma-L-Glu)(n) + L-glutamate + ATP = (6S)-5,6,7,8-tetrahydrofolyl-(gamma-L-Glu)(n+1) + ADP + phosphate + H(+)</text>
        <dbReference type="Rhea" id="RHEA:10580"/>
        <dbReference type="Rhea" id="RHEA-COMP:14738"/>
        <dbReference type="Rhea" id="RHEA-COMP:14740"/>
        <dbReference type="ChEBI" id="CHEBI:15378"/>
        <dbReference type="ChEBI" id="CHEBI:29985"/>
        <dbReference type="ChEBI" id="CHEBI:30616"/>
        <dbReference type="ChEBI" id="CHEBI:43474"/>
        <dbReference type="ChEBI" id="CHEBI:141005"/>
        <dbReference type="ChEBI" id="CHEBI:456216"/>
        <dbReference type="EC" id="6.3.2.17"/>
    </reaction>
</comment>
<evidence type="ECO:0000313" key="26">
    <source>
        <dbReference type="Proteomes" id="UP000219439"/>
    </source>
</evidence>
<evidence type="ECO:0000256" key="18">
    <source>
        <dbReference type="ARBA" id="ARBA00047493"/>
    </source>
</evidence>
<dbReference type="PANTHER" id="PTHR11136">
    <property type="entry name" value="FOLYLPOLYGLUTAMATE SYNTHASE-RELATED"/>
    <property type="match status" value="1"/>
</dbReference>
<dbReference type="GO" id="GO:0008841">
    <property type="term" value="F:dihydrofolate synthase activity"/>
    <property type="evidence" value="ECO:0007669"/>
    <property type="project" value="UniProtKB-EC"/>
</dbReference>
<sequence length="439" mass="47053">MQQINSILSRLSMFHPDEIDLGLERLFTLLGKLGNPHLLLPPVIHVAGTNGKGSTSALLRAMLEAQGLKVHVYTSPHLVDFRERIRLAGMLVSEESLLAALQQCEKANGDGEVTFFEITTAAALLLFSQIPADIVILEVGLGGRLDATNVIPRPAMTMITPIARDHEEYLGSDLAGIAKEKAGIFKAGSPIIVGPQADVVRDALEDEARTKRAGPLFVHAQDWMSYEEHGRLVYQDENGLLDLPLPRLLGQHQISNAGMAIAALRALAQSGLLDLSDEAIAQGLQQVKWPGRLQQLTNGPLFDMAPKGAELWLDGGHNPNAGQMLAAALADLEDRSPRPLHMIVGMLKTKDPSGYFQAFKGLARDVITVPVISQTNGQDPVELASLAVKAGVPASAASSVEEALQKLALIPREAPPRILIAGSLYLAGEVLKANGEELD</sequence>
<evidence type="ECO:0000256" key="11">
    <source>
        <dbReference type="ARBA" id="ARBA00022741"/>
    </source>
</evidence>
<evidence type="ECO:0000313" key="25">
    <source>
        <dbReference type="EMBL" id="SNZ20645.1"/>
    </source>
</evidence>
<dbReference type="InterPro" id="IPR001645">
    <property type="entry name" value="Folylpolyglutamate_synth"/>
</dbReference>
<protein>
    <recommendedName>
        <fullName evidence="8">Dihydrofolate synthase/folylpolyglutamate synthase</fullName>
        <ecNumber evidence="6">6.3.2.12</ecNumber>
        <ecNumber evidence="7">6.3.2.17</ecNumber>
    </recommendedName>
    <alternativeName>
        <fullName evidence="17">Folylpoly-gamma-glutamate synthetase-dihydrofolate synthetase</fullName>
    </alternativeName>
    <alternativeName>
        <fullName evidence="15">Folylpolyglutamate synthetase</fullName>
    </alternativeName>
    <alternativeName>
        <fullName evidence="16">Tetrahydrofolylpolyglutamate synthase</fullName>
    </alternativeName>
</protein>
<evidence type="ECO:0000256" key="12">
    <source>
        <dbReference type="ARBA" id="ARBA00022840"/>
    </source>
</evidence>
<evidence type="ECO:0000256" key="16">
    <source>
        <dbReference type="ARBA" id="ARBA00030592"/>
    </source>
</evidence>
<dbReference type="InterPro" id="IPR013221">
    <property type="entry name" value="Mur_ligase_cen"/>
</dbReference>
<feature type="domain" description="Mur ligase central" evidence="24">
    <location>
        <begin position="46"/>
        <end position="263"/>
    </location>
</feature>
<comment type="similarity">
    <text evidence="5 22">Belongs to the folylpolyglutamate synthase family.</text>
</comment>
<evidence type="ECO:0000256" key="19">
    <source>
        <dbReference type="ARBA" id="ARBA00047808"/>
    </source>
</evidence>
<dbReference type="InterPro" id="IPR004101">
    <property type="entry name" value="Mur_ligase_C"/>
</dbReference>
<evidence type="ECO:0000256" key="21">
    <source>
        <dbReference type="ARBA" id="ARBA00049161"/>
    </source>
</evidence>
<dbReference type="AlphaFoldDB" id="A0A285PFZ2"/>
<dbReference type="EMBL" id="OBEL01000005">
    <property type="protein sequence ID" value="SNZ20645.1"/>
    <property type="molecule type" value="Genomic_DNA"/>
</dbReference>
<dbReference type="EC" id="6.3.2.12" evidence="6"/>
<evidence type="ECO:0000256" key="13">
    <source>
        <dbReference type="ARBA" id="ARBA00022842"/>
    </source>
</evidence>
<dbReference type="UniPathway" id="UPA00077">
    <property type="reaction ID" value="UER00157"/>
</dbReference>
<dbReference type="InterPro" id="IPR036565">
    <property type="entry name" value="Mur-like_cat_sf"/>
</dbReference>
<dbReference type="Gene3D" id="3.90.190.20">
    <property type="entry name" value="Mur ligase, C-terminal domain"/>
    <property type="match status" value="1"/>
</dbReference>
<comment type="catalytic activity">
    <reaction evidence="20">
        <text>(6R)-5,10-methylenetetrahydrofolyl-(gamma-L-Glu)(n) + L-glutamate + ATP = (6R)-5,10-methylenetetrahydrofolyl-(gamma-L-Glu)(n+1) + ADP + phosphate + H(+)</text>
        <dbReference type="Rhea" id="RHEA:51912"/>
        <dbReference type="Rhea" id="RHEA-COMP:13257"/>
        <dbReference type="Rhea" id="RHEA-COMP:13258"/>
        <dbReference type="ChEBI" id="CHEBI:15378"/>
        <dbReference type="ChEBI" id="CHEBI:29985"/>
        <dbReference type="ChEBI" id="CHEBI:30616"/>
        <dbReference type="ChEBI" id="CHEBI:43474"/>
        <dbReference type="ChEBI" id="CHEBI:136572"/>
        <dbReference type="ChEBI" id="CHEBI:456216"/>
        <dbReference type="EC" id="6.3.2.17"/>
    </reaction>
</comment>
<evidence type="ECO:0000256" key="22">
    <source>
        <dbReference type="PIRNR" id="PIRNR001563"/>
    </source>
</evidence>
<dbReference type="SUPFAM" id="SSF53623">
    <property type="entry name" value="MurD-like peptide ligases, catalytic domain"/>
    <property type="match status" value="1"/>
</dbReference>
<comment type="catalytic activity">
    <reaction evidence="19">
        <text>10-formyltetrahydrofolyl-(gamma-L-Glu)(n) + L-glutamate + ATP = 10-formyltetrahydrofolyl-(gamma-L-Glu)(n+1) + ADP + phosphate + H(+)</text>
        <dbReference type="Rhea" id="RHEA:51904"/>
        <dbReference type="Rhea" id="RHEA-COMP:13088"/>
        <dbReference type="Rhea" id="RHEA-COMP:14300"/>
        <dbReference type="ChEBI" id="CHEBI:15378"/>
        <dbReference type="ChEBI" id="CHEBI:29985"/>
        <dbReference type="ChEBI" id="CHEBI:30616"/>
        <dbReference type="ChEBI" id="CHEBI:43474"/>
        <dbReference type="ChEBI" id="CHEBI:134413"/>
        <dbReference type="ChEBI" id="CHEBI:456216"/>
        <dbReference type="EC" id="6.3.2.17"/>
    </reaction>
</comment>
<comment type="catalytic activity">
    <reaction evidence="21">
        <text>7,8-dihydropteroate + L-glutamate + ATP = 7,8-dihydrofolate + ADP + phosphate + H(+)</text>
        <dbReference type="Rhea" id="RHEA:23584"/>
        <dbReference type="ChEBI" id="CHEBI:15378"/>
        <dbReference type="ChEBI" id="CHEBI:17839"/>
        <dbReference type="ChEBI" id="CHEBI:29985"/>
        <dbReference type="ChEBI" id="CHEBI:30616"/>
        <dbReference type="ChEBI" id="CHEBI:43474"/>
        <dbReference type="ChEBI" id="CHEBI:57451"/>
        <dbReference type="ChEBI" id="CHEBI:456216"/>
        <dbReference type="EC" id="6.3.2.12"/>
    </reaction>
</comment>
<dbReference type="GO" id="GO:0004326">
    <property type="term" value="F:tetrahydrofolylpolyglutamate synthase activity"/>
    <property type="evidence" value="ECO:0007669"/>
    <property type="project" value="UniProtKB-EC"/>
</dbReference>
<dbReference type="NCBIfam" id="TIGR01499">
    <property type="entry name" value="folC"/>
    <property type="match status" value="1"/>
</dbReference>
<dbReference type="GO" id="GO:0046656">
    <property type="term" value="P:folic acid biosynthetic process"/>
    <property type="evidence" value="ECO:0007669"/>
    <property type="project" value="UniProtKB-KW"/>
</dbReference>
<evidence type="ECO:0000256" key="2">
    <source>
        <dbReference type="ARBA" id="ARBA00002714"/>
    </source>
</evidence>
<dbReference type="Pfam" id="PF08245">
    <property type="entry name" value="Mur_ligase_M"/>
    <property type="match status" value="1"/>
</dbReference>
<accession>A0A285PFZ2</accession>
<name>A0A285PFZ2_9HYPH</name>
<keyword evidence="26" id="KW-1185">Reference proteome</keyword>
<dbReference type="SUPFAM" id="SSF53244">
    <property type="entry name" value="MurD-like peptide ligases, peptide-binding domain"/>
    <property type="match status" value="1"/>
</dbReference>
<comment type="function">
    <text evidence="2">Functions in two distinct reactions of the de novo folate biosynthetic pathway. Catalyzes the addition of a glutamate residue to dihydropteroate (7,8-dihydropteroate or H2Pte) to form dihydrofolate (7,8-dihydrofolate monoglutamate or H2Pte-Glu). Also catalyzes successive additions of L-glutamate to tetrahydrofolate or 10-formyltetrahydrofolate or 5,10-methylenetetrahydrofolate, leading to folylpolyglutamate derivatives.</text>
</comment>
<dbReference type="EC" id="6.3.2.17" evidence="7"/>
<dbReference type="PIRSF" id="PIRSF001563">
    <property type="entry name" value="Folylpolyglu_synth"/>
    <property type="match status" value="1"/>
</dbReference>
<evidence type="ECO:0000256" key="4">
    <source>
        <dbReference type="ARBA" id="ARBA00005150"/>
    </source>
</evidence>
<dbReference type="FunFam" id="3.40.1190.10:FF:000011">
    <property type="entry name" value="Folylpolyglutamate synthase/dihydrofolate synthase"/>
    <property type="match status" value="1"/>
</dbReference>
<dbReference type="PANTHER" id="PTHR11136:SF0">
    <property type="entry name" value="DIHYDROFOLATE SYNTHETASE-RELATED"/>
    <property type="match status" value="1"/>
</dbReference>
<dbReference type="GO" id="GO:0046872">
    <property type="term" value="F:metal ion binding"/>
    <property type="evidence" value="ECO:0007669"/>
    <property type="project" value="UniProtKB-KW"/>
</dbReference>
<dbReference type="InterPro" id="IPR018109">
    <property type="entry name" value="Folylpolyglutamate_synth_CS"/>
</dbReference>
<evidence type="ECO:0000256" key="6">
    <source>
        <dbReference type="ARBA" id="ARBA00013023"/>
    </source>
</evidence>
<comment type="pathway">
    <text evidence="3">Cofactor biosynthesis; tetrahydrofolate biosynthesis; 7,8-dihydrofolate from 2-amino-4-hydroxy-6-hydroxymethyl-7,8-dihydropteridine diphosphate and 4-aminobenzoate: step 2/2.</text>
</comment>
<keyword evidence="13" id="KW-0460">Magnesium</keyword>
<evidence type="ECO:0000256" key="3">
    <source>
        <dbReference type="ARBA" id="ARBA00004799"/>
    </source>
</evidence>
<reference evidence="25 26" key="1">
    <citation type="submission" date="2017-09" db="EMBL/GenBank/DDBJ databases">
        <authorList>
            <person name="Ehlers B."/>
            <person name="Leendertz F.H."/>
        </authorList>
    </citation>
    <scope>NUCLEOTIDE SEQUENCE [LARGE SCALE GENOMIC DNA]</scope>
    <source>
        <strain evidence="25 26">DSM 18289</strain>
    </source>
</reference>
<evidence type="ECO:0000259" key="23">
    <source>
        <dbReference type="Pfam" id="PF02875"/>
    </source>
</evidence>
<keyword evidence="9 22" id="KW-0436">Ligase</keyword>
<dbReference type="GO" id="GO:0005737">
    <property type="term" value="C:cytoplasm"/>
    <property type="evidence" value="ECO:0007669"/>
    <property type="project" value="TreeGrafter"/>
</dbReference>
<comment type="pathway">
    <text evidence="4">Cofactor biosynthesis; tetrahydrofolylpolyglutamate biosynthesis.</text>
</comment>